<evidence type="ECO:0000256" key="1">
    <source>
        <dbReference type="ARBA" id="ARBA00003618"/>
    </source>
</evidence>
<feature type="domain" description="RecF/RecN/SMC N-terminal" evidence="10">
    <location>
        <begin position="4"/>
        <end position="507"/>
    </location>
</feature>
<proteinExistence type="inferred from homology"/>
<evidence type="ECO:0000313" key="12">
    <source>
        <dbReference type="Proteomes" id="UP000481852"/>
    </source>
</evidence>
<dbReference type="Gene3D" id="3.40.50.300">
    <property type="entry name" value="P-loop containing nucleotide triphosphate hydrolases"/>
    <property type="match status" value="2"/>
</dbReference>
<dbReference type="CDD" id="cd03241">
    <property type="entry name" value="ABC_RecN"/>
    <property type="match status" value="2"/>
</dbReference>
<keyword evidence="6" id="KW-0067">ATP-binding</keyword>
<keyword evidence="7 9" id="KW-0234">DNA repair</keyword>
<dbReference type="AlphaFoldDB" id="A0A6L5X7B8"/>
<dbReference type="SUPFAM" id="SSF52540">
    <property type="entry name" value="P-loop containing nucleoside triphosphate hydrolases"/>
    <property type="match status" value="1"/>
</dbReference>
<organism evidence="11 12">
    <name type="scientific">Porcincola intestinalis</name>
    <dbReference type="NCBI Taxonomy" id="2606632"/>
    <lineage>
        <taxon>Bacteria</taxon>
        <taxon>Bacillati</taxon>
        <taxon>Bacillota</taxon>
        <taxon>Clostridia</taxon>
        <taxon>Lachnospirales</taxon>
        <taxon>Lachnospiraceae</taxon>
        <taxon>Porcincola</taxon>
    </lineage>
</organism>
<dbReference type="InterPro" id="IPR004604">
    <property type="entry name" value="DNA_recomb/repair_RecN"/>
</dbReference>
<keyword evidence="4" id="KW-0547">Nucleotide-binding</keyword>
<dbReference type="PIRSF" id="PIRSF003128">
    <property type="entry name" value="RecN"/>
    <property type="match status" value="1"/>
</dbReference>
<accession>A0A6L5X7B8</accession>
<dbReference type="InterPro" id="IPR003395">
    <property type="entry name" value="RecF/RecN/SMC_N"/>
</dbReference>
<dbReference type="GO" id="GO:0043590">
    <property type="term" value="C:bacterial nucleoid"/>
    <property type="evidence" value="ECO:0007669"/>
    <property type="project" value="TreeGrafter"/>
</dbReference>
<keyword evidence="12" id="KW-1185">Reference proteome</keyword>
<name>A0A6L5X7B8_9FIRM</name>
<dbReference type="GO" id="GO:0006281">
    <property type="term" value="P:DNA repair"/>
    <property type="evidence" value="ECO:0007669"/>
    <property type="project" value="UniProtKB-KW"/>
</dbReference>
<evidence type="ECO:0000256" key="4">
    <source>
        <dbReference type="ARBA" id="ARBA00022741"/>
    </source>
</evidence>
<evidence type="ECO:0000256" key="5">
    <source>
        <dbReference type="ARBA" id="ARBA00022763"/>
    </source>
</evidence>
<dbReference type="NCBIfam" id="TIGR00634">
    <property type="entry name" value="recN"/>
    <property type="match status" value="1"/>
</dbReference>
<dbReference type="Pfam" id="PF02463">
    <property type="entry name" value="SMC_N"/>
    <property type="match status" value="1"/>
</dbReference>
<dbReference type="InterPro" id="IPR027417">
    <property type="entry name" value="P-loop_NTPase"/>
</dbReference>
<evidence type="ECO:0000256" key="6">
    <source>
        <dbReference type="ARBA" id="ARBA00022840"/>
    </source>
</evidence>
<evidence type="ECO:0000256" key="3">
    <source>
        <dbReference type="ARBA" id="ARBA00021315"/>
    </source>
</evidence>
<comment type="similarity">
    <text evidence="2 9">Belongs to the RecN family.</text>
</comment>
<evidence type="ECO:0000256" key="7">
    <source>
        <dbReference type="ARBA" id="ARBA00023204"/>
    </source>
</evidence>
<evidence type="ECO:0000313" key="11">
    <source>
        <dbReference type="EMBL" id="MSS14282.1"/>
    </source>
</evidence>
<evidence type="ECO:0000256" key="8">
    <source>
        <dbReference type="ARBA" id="ARBA00033408"/>
    </source>
</evidence>
<dbReference type="RefSeq" id="WP_154523725.1">
    <property type="nucleotide sequence ID" value="NZ_JAXEDB010000101.1"/>
</dbReference>
<dbReference type="GO" id="GO:0005524">
    <property type="term" value="F:ATP binding"/>
    <property type="evidence" value="ECO:0007669"/>
    <property type="project" value="UniProtKB-KW"/>
</dbReference>
<dbReference type="Proteomes" id="UP000481852">
    <property type="component" value="Unassembled WGS sequence"/>
</dbReference>
<evidence type="ECO:0000256" key="2">
    <source>
        <dbReference type="ARBA" id="ARBA00009441"/>
    </source>
</evidence>
<comment type="function">
    <text evidence="1 9">May be involved in recombinational repair of damaged DNA.</text>
</comment>
<dbReference type="PANTHER" id="PTHR11059">
    <property type="entry name" value="DNA REPAIR PROTEIN RECN"/>
    <property type="match status" value="1"/>
</dbReference>
<protein>
    <recommendedName>
        <fullName evidence="3 9">DNA repair protein RecN</fullName>
    </recommendedName>
    <alternativeName>
        <fullName evidence="8 9">Recombination protein N</fullName>
    </alternativeName>
</protein>
<reference evidence="11 12" key="1">
    <citation type="submission" date="2019-08" db="EMBL/GenBank/DDBJ databases">
        <title>In-depth cultivation of the pig gut microbiome towards novel bacterial diversity and tailored functional studies.</title>
        <authorList>
            <person name="Wylensek D."/>
            <person name="Hitch T.C.A."/>
            <person name="Clavel T."/>
        </authorList>
    </citation>
    <scope>NUCLEOTIDE SEQUENCE [LARGE SCALE GENOMIC DNA]</scope>
    <source>
        <strain evidence="11 12">Oil+RF-744-WCA-WT-11</strain>
    </source>
</reference>
<dbReference type="GO" id="GO:0009432">
    <property type="term" value="P:SOS response"/>
    <property type="evidence" value="ECO:0007669"/>
    <property type="project" value="TreeGrafter"/>
</dbReference>
<evidence type="ECO:0000256" key="9">
    <source>
        <dbReference type="PIRNR" id="PIRNR003128"/>
    </source>
</evidence>
<gene>
    <name evidence="11" type="primary">recN</name>
    <name evidence="11" type="ORF">FYJ35_04355</name>
</gene>
<comment type="caution">
    <text evidence="11">The sequence shown here is derived from an EMBL/GenBank/DDBJ whole genome shotgun (WGS) entry which is preliminary data.</text>
</comment>
<sequence length="561" mass="62702">MLRVLHVKNMALIEEEKIEFGDGLNILTGETGAGKSILIGSLGVALGSGSFKDFVPENADHASVELIFDTQSGRVKVWLEEHDIPDMDGQIIISRSFRKGRSISRINGEVVPIGLVRELSSDLIDIHGQHEHQSLLYPKYHLQLVDDFAGEELEKKKERCRMLYQAYASASQKLKEALRDAGDRAKNMDFISFEVSEIDDAGLRLGEDEELENRFRFLSNAQKIMEALSVVQRLTDGDGETDASSQISRASGELSAVASYDEELMQLQSTLSDAEGMLSDFTRALSGYIDAFSYDEQEFSEVSDRLDLINHLKMKYGRTIEDILSYRDARQQELDRLSNFDAYVSGLKAEAEKSRKELLEVCGDITALRKTSAEKLTEQIVRSLRDLNFLDVRFEIHFEKLKEPSSNGMDEASFLISMNPGLPLRPLQHVASGGELSRIMLGIKTVMAKKDEIECLIFDEIDTGISGRTAQKVSEKMAQLSRDRQVIAITHLAQIASMADVHFLIEKHSEDGKTHTGVRQLTGEEITDELARILGGVQITDAVRATAAEMKRLADEKKNSY</sequence>
<evidence type="ECO:0000259" key="10">
    <source>
        <dbReference type="Pfam" id="PF02463"/>
    </source>
</evidence>
<keyword evidence="5 9" id="KW-0227">DNA damage</keyword>
<dbReference type="EMBL" id="VULZ01000003">
    <property type="protein sequence ID" value="MSS14282.1"/>
    <property type="molecule type" value="Genomic_DNA"/>
</dbReference>
<dbReference type="PANTHER" id="PTHR11059:SF0">
    <property type="entry name" value="DNA REPAIR PROTEIN RECN"/>
    <property type="match status" value="1"/>
</dbReference>
<dbReference type="GO" id="GO:0006310">
    <property type="term" value="P:DNA recombination"/>
    <property type="evidence" value="ECO:0007669"/>
    <property type="project" value="InterPro"/>
</dbReference>